<dbReference type="Pfam" id="PF25061">
    <property type="entry name" value="RRM_fung"/>
    <property type="match status" value="1"/>
</dbReference>
<feature type="compositionally biased region" description="Gly residues" evidence="1">
    <location>
        <begin position="678"/>
        <end position="693"/>
    </location>
</feature>
<dbReference type="SUPFAM" id="SSF56300">
    <property type="entry name" value="Metallo-dependent phosphatases"/>
    <property type="match status" value="1"/>
</dbReference>
<feature type="compositionally biased region" description="Basic and acidic residues" evidence="1">
    <location>
        <begin position="595"/>
        <end position="611"/>
    </location>
</feature>
<feature type="compositionally biased region" description="Low complexity" evidence="1">
    <location>
        <begin position="476"/>
        <end position="489"/>
    </location>
</feature>
<evidence type="ECO:0000259" key="3">
    <source>
        <dbReference type="Pfam" id="PF25061"/>
    </source>
</evidence>
<gene>
    <name evidence="4" type="ORF">BDU57DRAFT_532892</name>
</gene>
<keyword evidence="5" id="KW-1185">Reference proteome</keyword>
<feature type="domain" description="DUF2433" evidence="2">
    <location>
        <begin position="284"/>
        <end position="412"/>
    </location>
</feature>
<feature type="compositionally biased region" description="Low complexity" evidence="1">
    <location>
        <begin position="433"/>
        <end position="445"/>
    </location>
</feature>
<sequence>MASQAPNQPRPYPGNYLPNGGAPSGPAPGAVPLLPNHGRVVQQGSVRVLCIADVRGNLQSLNQLAADARANYIIHTGDFGFYDDRSLDRIAEKTLKHVAQYSPLLSDSVKRSIAQAPPQPPIKERFAREHLPLSELPLFLNKTHTLNVPVYTVWGACEDVQVLEKLRSGEYKVDNLHIIDEAHSRLLDVGGVKLRLLGLGGAVVMHKLFDNGEGRTTIAGGQGTMWTTLLQMGELVDTANRVYDPTETRIFVTHASPAREGLLNQLSVTLKADFSVSAGLHFRYGSSYNEFSVNPTLDHYRGKLAASKASFNDVWETVKTEVEPAVSDSDSQQRLLSLALEIVNKMPTVANGGNPFGGPAPGPQSGIIDESAFKNMWNFNLADAAYGWLVLDIDNGRIGTEMRAQGFNFAHRGGKAAQGQAASQPLQANTTTVPPASAPSPAAQGRPGGPPAGAPQQPRPAVATPPVPQQTKAIQPARSGPSPAPAAVPKEATKAATPQSANNTPANAAEKAIPSEVKSNGTSAPEKGPASPAPREHVERKDSKGLFISGVKDEDEAKNLLAEEDRPKIEKMEKIKHFFVAHFPTTPDMQGALRRVADDVRNARGGPDKPSVKIYNERGPANAPRYGAGSWQASNRGGVQSGGGYRSGGASDSEGGRGGRGGRGGAPRSTRGGERGARGGGRGGRGSFRGGAEGAPASTGGES</sequence>
<dbReference type="Proteomes" id="UP000800096">
    <property type="component" value="Unassembled WGS sequence"/>
</dbReference>
<feature type="compositionally biased region" description="Polar residues" evidence="1">
    <location>
        <begin position="496"/>
        <end position="506"/>
    </location>
</feature>
<feature type="compositionally biased region" description="Low complexity" evidence="1">
    <location>
        <begin position="415"/>
        <end position="424"/>
    </location>
</feature>
<reference evidence="4" key="1">
    <citation type="journal article" date="2020" name="Stud. Mycol.">
        <title>101 Dothideomycetes genomes: a test case for predicting lifestyles and emergence of pathogens.</title>
        <authorList>
            <person name="Haridas S."/>
            <person name="Albert R."/>
            <person name="Binder M."/>
            <person name="Bloem J."/>
            <person name="Labutti K."/>
            <person name="Salamov A."/>
            <person name="Andreopoulos B."/>
            <person name="Baker S."/>
            <person name="Barry K."/>
            <person name="Bills G."/>
            <person name="Bluhm B."/>
            <person name="Cannon C."/>
            <person name="Castanera R."/>
            <person name="Culley D."/>
            <person name="Daum C."/>
            <person name="Ezra D."/>
            <person name="Gonzalez J."/>
            <person name="Henrissat B."/>
            <person name="Kuo A."/>
            <person name="Liang C."/>
            <person name="Lipzen A."/>
            <person name="Lutzoni F."/>
            <person name="Magnuson J."/>
            <person name="Mondo S."/>
            <person name="Nolan M."/>
            <person name="Ohm R."/>
            <person name="Pangilinan J."/>
            <person name="Park H.-J."/>
            <person name="Ramirez L."/>
            <person name="Alfaro M."/>
            <person name="Sun H."/>
            <person name="Tritt A."/>
            <person name="Yoshinaga Y."/>
            <person name="Zwiers L.-H."/>
            <person name="Turgeon B."/>
            <person name="Goodwin S."/>
            <person name="Spatafora J."/>
            <person name="Crous P."/>
            <person name="Grigoriev I."/>
        </authorList>
    </citation>
    <scope>NUCLEOTIDE SEQUENCE</scope>
    <source>
        <strain evidence="4">HMLAC05119</strain>
    </source>
</reference>
<dbReference type="PANTHER" id="PTHR31987">
    <property type="entry name" value="GLUTAMINASE A-RELATED"/>
    <property type="match status" value="1"/>
</dbReference>
<dbReference type="AlphaFoldDB" id="A0A6A5Q9C4"/>
<proteinExistence type="predicted"/>
<dbReference type="InterPro" id="IPR029052">
    <property type="entry name" value="Metallo-depent_PP-like"/>
</dbReference>
<dbReference type="InterPro" id="IPR056812">
    <property type="entry name" value="RRM_fung"/>
</dbReference>
<dbReference type="InterPro" id="IPR052743">
    <property type="entry name" value="Glutaminase_GtaA"/>
</dbReference>
<feature type="domain" description="RNA-binding" evidence="3">
    <location>
        <begin position="539"/>
        <end position="619"/>
    </location>
</feature>
<feature type="region of interest" description="Disordered" evidence="1">
    <location>
        <begin position="1"/>
        <end position="31"/>
    </location>
</feature>
<evidence type="ECO:0000313" key="5">
    <source>
        <dbReference type="Proteomes" id="UP000800096"/>
    </source>
</evidence>
<organism evidence="4 5">
    <name type="scientific">Ampelomyces quisqualis</name>
    <name type="common">Powdery mildew agent</name>
    <dbReference type="NCBI Taxonomy" id="50730"/>
    <lineage>
        <taxon>Eukaryota</taxon>
        <taxon>Fungi</taxon>
        <taxon>Dikarya</taxon>
        <taxon>Ascomycota</taxon>
        <taxon>Pezizomycotina</taxon>
        <taxon>Dothideomycetes</taxon>
        <taxon>Pleosporomycetidae</taxon>
        <taxon>Pleosporales</taxon>
        <taxon>Pleosporineae</taxon>
        <taxon>Phaeosphaeriaceae</taxon>
        <taxon>Ampelomyces</taxon>
    </lineage>
</organism>
<feature type="compositionally biased region" description="Gly residues" evidence="1">
    <location>
        <begin position="656"/>
        <end position="665"/>
    </location>
</feature>
<evidence type="ECO:0000259" key="2">
    <source>
        <dbReference type="Pfam" id="PF10360"/>
    </source>
</evidence>
<feature type="region of interest" description="Disordered" evidence="1">
    <location>
        <begin position="587"/>
        <end position="703"/>
    </location>
</feature>
<feature type="compositionally biased region" description="Basic and acidic residues" evidence="1">
    <location>
        <begin position="534"/>
        <end position="544"/>
    </location>
</feature>
<evidence type="ECO:0000313" key="4">
    <source>
        <dbReference type="EMBL" id="KAF1911952.1"/>
    </source>
</evidence>
<feature type="region of interest" description="Disordered" evidence="1">
    <location>
        <begin position="415"/>
        <end position="567"/>
    </location>
</feature>
<dbReference type="InterPro" id="IPR018829">
    <property type="entry name" value="DUF2433"/>
</dbReference>
<dbReference type="Pfam" id="PF10360">
    <property type="entry name" value="DUF2433"/>
    <property type="match status" value="1"/>
</dbReference>
<dbReference type="PANTHER" id="PTHR31987:SF11">
    <property type="entry name" value="DUF2433 DOMAIN-CONTAINING PROTEIN"/>
    <property type="match status" value="1"/>
</dbReference>
<dbReference type="EMBL" id="ML979141">
    <property type="protein sequence ID" value="KAF1911952.1"/>
    <property type="molecule type" value="Genomic_DNA"/>
</dbReference>
<evidence type="ECO:0000256" key="1">
    <source>
        <dbReference type="SAM" id="MobiDB-lite"/>
    </source>
</evidence>
<protein>
    <submittedName>
        <fullName evidence="4">Uncharacterized protein</fullName>
    </submittedName>
</protein>
<dbReference type="OrthoDB" id="3918848at2759"/>
<accession>A0A6A5Q9C4</accession>
<feature type="compositionally biased region" description="Basic and acidic residues" evidence="1">
    <location>
        <begin position="551"/>
        <end position="567"/>
    </location>
</feature>
<name>A0A6A5Q9C4_AMPQU</name>